<reference evidence="2" key="2">
    <citation type="submission" date="2018-05" db="EMBL/GenBank/DDBJ databases">
        <title>OpunRS2 (Oryza punctata Reference Sequence Version 2).</title>
        <authorList>
            <person name="Zhang J."/>
            <person name="Kudrna D."/>
            <person name="Lee S."/>
            <person name="Talag J."/>
            <person name="Welchert J."/>
            <person name="Wing R.A."/>
        </authorList>
    </citation>
    <scope>NUCLEOTIDE SEQUENCE [LARGE SCALE GENOMIC DNA]</scope>
</reference>
<dbReference type="AlphaFoldDB" id="A0A0E0L9F9"/>
<reference evidence="2" key="1">
    <citation type="submission" date="2015-04" db="UniProtKB">
        <authorList>
            <consortium name="EnsemblPlants"/>
        </authorList>
    </citation>
    <scope>IDENTIFICATION</scope>
</reference>
<feature type="region of interest" description="Disordered" evidence="1">
    <location>
        <begin position="1"/>
        <end position="21"/>
    </location>
</feature>
<evidence type="ECO:0000313" key="3">
    <source>
        <dbReference type="Proteomes" id="UP000026962"/>
    </source>
</evidence>
<organism evidence="2">
    <name type="scientific">Oryza punctata</name>
    <name type="common">Red rice</name>
    <dbReference type="NCBI Taxonomy" id="4537"/>
    <lineage>
        <taxon>Eukaryota</taxon>
        <taxon>Viridiplantae</taxon>
        <taxon>Streptophyta</taxon>
        <taxon>Embryophyta</taxon>
        <taxon>Tracheophyta</taxon>
        <taxon>Spermatophyta</taxon>
        <taxon>Magnoliopsida</taxon>
        <taxon>Liliopsida</taxon>
        <taxon>Poales</taxon>
        <taxon>Poaceae</taxon>
        <taxon>BOP clade</taxon>
        <taxon>Oryzoideae</taxon>
        <taxon>Oryzeae</taxon>
        <taxon>Oryzinae</taxon>
        <taxon>Oryza</taxon>
    </lineage>
</organism>
<name>A0A0E0L9F9_ORYPU</name>
<dbReference type="Proteomes" id="UP000026962">
    <property type="component" value="Chromosome 6"/>
</dbReference>
<dbReference type="EnsemblPlants" id="OPUNC06G07370.2">
    <property type="protein sequence ID" value="OPUNC06G07370.2"/>
    <property type="gene ID" value="OPUNC06G07370"/>
</dbReference>
<proteinExistence type="predicted"/>
<evidence type="ECO:0000313" key="2">
    <source>
        <dbReference type="EnsemblPlants" id="OPUNC06G07370.2"/>
    </source>
</evidence>
<keyword evidence="3" id="KW-1185">Reference proteome</keyword>
<sequence length="122" mass="13781">MERTRRTGRSGGGSGGGPECREVISSPLPLERFAGEVVEHRLNYHSLQPLNVAIPWSLLDDLAEVGKCNELREGLKEFCSWAVGHWINAHLDEFLPEVVLWNYICHAYYQLPHAGHPIGQHR</sequence>
<evidence type="ECO:0000256" key="1">
    <source>
        <dbReference type="SAM" id="MobiDB-lite"/>
    </source>
</evidence>
<protein>
    <submittedName>
        <fullName evidence="2">Uncharacterized protein</fullName>
    </submittedName>
</protein>
<dbReference type="HOGENOM" id="CLU_165068_0_0_1"/>
<accession>A0A0E0L9F9</accession>
<dbReference type="Gramene" id="OPUNC06G07370.2">
    <property type="protein sequence ID" value="OPUNC06G07370.2"/>
    <property type="gene ID" value="OPUNC06G07370"/>
</dbReference>
<feature type="compositionally biased region" description="Gly residues" evidence="1">
    <location>
        <begin position="9"/>
        <end position="18"/>
    </location>
</feature>